<accession>A0A0A9CEC4</accession>
<evidence type="ECO:0000313" key="1">
    <source>
        <dbReference type="EMBL" id="JAD73936.1"/>
    </source>
</evidence>
<reference evidence="1" key="2">
    <citation type="journal article" date="2015" name="Data Brief">
        <title>Shoot transcriptome of the giant reed, Arundo donax.</title>
        <authorList>
            <person name="Barrero R.A."/>
            <person name="Guerrero F.D."/>
            <person name="Moolhuijzen P."/>
            <person name="Goolsby J.A."/>
            <person name="Tidwell J."/>
            <person name="Bellgard S.E."/>
            <person name="Bellgard M.I."/>
        </authorList>
    </citation>
    <scope>NUCLEOTIDE SEQUENCE</scope>
    <source>
        <tissue evidence="1">Shoot tissue taken approximately 20 cm above the soil surface</tissue>
    </source>
</reference>
<name>A0A0A9CEC4_ARUDO</name>
<organism evidence="1">
    <name type="scientific">Arundo donax</name>
    <name type="common">Giant reed</name>
    <name type="synonym">Donax arundinaceus</name>
    <dbReference type="NCBI Taxonomy" id="35708"/>
    <lineage>
        <taxon>Eukaryota</taxon>
        <taxon>Viridiplantae</taxon>
        <taxon>Streptophyta</taxon>
        <taxon>Embryophyta</taxon>
        <taxon>Tracheophyta</taxon>
        <taxon>Spermatophyta</taxon>
        <taxon>Magnoliopsida</taxon>
        <taxon>Liliopsida</taxon>
        <taxon>Poales</taxon>
        <taxon>Poaceae</taxon>
        <taxon>PACMAD clade</taxon>
        <taxon>Arundinoideae</taxon>
        <taxon>Arundineae</taxon>
        <taxon>Arundo</taxon>
    </lineage>
</organism>
<sequence length="31" mass="3770">MKSCIRATLLHQRSLFKLEQMCCQLKLRFKD</sequence>
<dbReference type="AlphaFoldDB" id="A0A0A9CEC4"/>
<proteinExistence type="predicted"/>
<dbReference type="EMBL" id="GBRH01223959">
    <property type="protein sequence ID" value="JAD73936.1"/>
    <property type="molecule type" value="Transcribed_RNA"/>
</dbReference>
<protein>
    <submittedName>
        <fullName evidence="1">Uncharacterized protein</fullName>
    </submittedName>
</protein>
<reference evidence="1" key="1">
    <citation type="submission" date="2014-09" db="EMBL/GenBank/DDBJ databases">
        <authorList>
            <person name="Magalhaes I.L.F."/>
            <person name="Oliveira U."/>
            <person name="Santos F.R."/>
            <person name="Vidigal T.H.D.A."/>
            <person name="Brescovit A.D."/>
            <person name="Santos A.J."/>
        </authorList>
    </citation>
    <scope>NUCLEOTIDE SEQUENCE</scope>
    <source>
        <tissue evidence="1">Shoot tissue taken approximately 20 cm above the soil surface</tissue>
    </source>
</reference>